<sequence>PWRFDVEIPTGSRRINLVCMDAGSRNILDYGNWVDAGFIINK</sequence>
<proteinExistence type="predicted"/>
<evidence type="ECO:0000313" key="1">
    <source>
        <dbReference type="EMBL" id="KAA6323207.1"/>
    </source>
</evidence>
<dbReference type="InterPro" id="IPR038637">
    <property type="entry name" value="NPCBM_sf"/>
</dbReference>
<dbReference type="AlphaFoldDB" id="A0A5J4QMN8"/>
<comment type="caution">
    <text evidence="1">The sequence shown here is derived from an EMBL/GenBank/DDBJ whole genome shotgun (WGS) entry which is preliminary data.</text>
</comment>
<reference evidence="1" key="1">
    <citation type="submission" date="2019-03" db="EMBL/GenBank/DDBJ databases">
        <title>Single cell metagenomics reveals metabolic interactions within the superorganism composed of flagellate Streblomastix strix and complex community of Bacteroidetes bacteria on its surface.</title>
        <authorList>
            <person name="Treitli S.C."/>
            <person name="Kolisko M."/>
            <person name="Husnik F."/>
            <person name="Keeling P."/>
            <person name="Hampl V."/>
        </authorList>
    </citation>
    <scope>NUCLEOTIDE SEQUENCE</scope>
    <source>
        <strain evidence="1">STM</strain>
    </source>
</reference>
<gene>
    <name evidence="1" type="ORF">EZS27_027335</name>
</gene>
<protein>
    <submittedName>
        <fullName evidence="1">Uncharacterized protein</fullName>
    </submittedName>
</protein>
<dbReference type="EMBL" id="SNRY01002859">
    <property type="protein sequence ID" value="KAA6323207.1"/>
    <property type="molecule type" value="Genomic_DNA"/>
</dbReference>
<accession>A0A5J4QMN8</accession>
<name>A0A5J4QMN8_9ZZZZ</name>
<organism evidence="1">
    <name type="scientific">termite gut metagenome</name>
    <dbReference type="NCBI Taxonomy" id="433724"/>
    <lineage>
        <taxon>unclassified sequences</taxon>
        <taxon>metagenomes</taxon>
        <taxon>organismal metagenomes</taxon>
    </lineage>
</organism>
<feature type="non-terminal residue" evidence="1">
    <location>
        <position position="1"/>
    </location>
</feature>
<dbReference type="Gene3D" id="2.60.120.1060">
    <property type="entry name" value="NPCBM/NEW2 domain"/>
    <property type="match status" value="1"/>
</dbReference>